<comment type="caution">
    <text evidence="2">The sequence shown here is derived from an EMBL/GenBank/DDBJ whole genome shotgun (WGS) entry which is preliminary data.</text>
</comment>
<evidence type="ECO:0000313" key="3">
    <source>
        <dbReference type="Proteomes" id="UP001150266"/>
    </source>
</evidence>
<accession>A0A9W8ZWF5</accession>
<organism evidence="2 3">
    <name type="scientific">Lentinula aciculospora</name>
    <dbReference type="NCBI Taxonomy" id="153920"/>
    <lineage>
        <taxon>Eukaryota</taxon>
        <taxon>Fungi</taxon>
        <taxon>Dikarya</taxon>
        <taxon>Basidiomycota</taxon>
        <taxon>Agaricomycotina</taxon>
        <taxon>Agaricomycetes</taxon>
        <taxon>Agaricomycetidae</taxon>
        <taxon>Agaricales</taxon>
        <taxon>Marasmiineae</taxon>
        <taxon>Omphalotaceae</taxon>
        <taxon>Lentinula</taxon>
    </lineage>
</organism>
<reference evidence="2" key="1">
    <citation type="submission" date="2022-08" db="EMBL/GenBank/DDBJ databases">
        <title>A Global Phylogenomic Analysis of the Shiitake Genus Lentinula.</title>
        <authorList>
            <consortium name="DOE Joint Genome Institute"/>
            <person name="Sierra-Patev S."/>
            <person name="Min B."/>
            <person name="Naranjo-Ortiz M."/>
            <person name="Looney B."/>
            <person name="Konkel Z."/>
            <person name="Slot J.C."/>
            <person name="Sakamoto Y."/>
            <person name="Steenwyk J.L."/>
            <person name="Rokas A."/>
            <person name="Carro J."/>
            <person name="Camarero S."/>
            <person name="Ferreira P."/>
            <person name="Molpeceres G."/>
            <person name="Ruiz-Duenas F.J."/>
            <person name="Serrano A."/>
            <person name="Henrissat B."/>
            <person name="Drula E."/>
            <person name="Hughes K.W."/>
            <person name="Mata J.L."/>
            <person name="Ishikawa N.K."/>
            <person name="Vargas-Isla R."/>
            <person name="Ushijima S."/>
            <person name="Smith C.A."/>
            <person name="Ahrendt S."/>
            <person name="Andreopoulos W."/>
            <person name="He G."/>
            <person name="Labutti K."/>
            <person name="Lipzen A."/>
            <person name="Ng V."/>
            <person name="Riley R."/>
            <person name="Sandor L."/>
            <person name="Barry K."/>
            <person name="Martinez A.T."/>
            <person name="Xiao Y."/>
            <person name="Gibbons J.G."/>
            <person name="Terashima K."/>
            <person name="Grigoriev I.V."/>
            <person name="Hibbett D.S."/>
        </authorList>
    </citation>
    <scope>NUCLEOTIDE SEQUENCE</scope>
    <source>
        <strain evidence="2">JLM2183</strain>
    </source>
</reference>
<keyword evidence="3" id="KW-1185">Reference proteome</keyword>
<sequence>HERVILLYLCKLSHYEASQFILLLRYITYILLPLHNYFMKEFRCKAITHYLLPCTILTIPSFVLYLRANPFRHGIAS</sequence>
<dbReference type="AlphaFoldDB" id="A0A9W8ZWF5"/>
<feature type="transmembrane region" description="Helical" evidence="1">
    <location>
        <begin position="50"/>
        <end position="68"/>
    </location>
</feature>
<feature type="non-terminal residue" evidence="2">
    <location>
        <position position="1"/>
    </location>
</feature>
<protein>
    <submittedName>
        <fullName evidence="2">Uncharacterized protein</fullName>
    </submittedName>
</protein>
<keyword evidence="1" id="KW-1133">Transmembrane helix</keyword>
<proteinExistence type="predicted"/>
<dbReference type="Proteomes" id="UP001150266">
    <property type="component" value="Unassembled WGS sequence"/>
</dbReference>
<keyword evidence="1" id="KW-0472">Membrane</keyword>
<dbReference type="EMBL" id="JAOTPV010000034">
    <property type="protein sequence ID" value="KAJ4468772.1"/>
    <property type="molecule type" value="Genomic_DNA"/>
</dbReference>
<gene>
    <name evidence="2" type="ORF">J3R30DRAFT_3553976</name>
</gene>
<evidence type="ECO:0000313" key="2">
    <source>
        <dbReference type="EMBL" id="KAJ4468772.1"/>
    </source>
</evidence>
<keyword evidence="1" id="KW-0812">Transmembrane</keyword>
<evidence type="ECO:0000256" key="1">
    <source>
        <dbReference type="SAM" id="Phobius"/>
    </source>
</evidence>
<feature type="transmembrane region" description="Helical" evidence="1">
    <location>
        <begin position="20"/>
        <end position="38"/>
    </location>
</feature>
<name>A0A9W8ZWF5_9AGAR</name>